<keyword evidence="6 7" id="KW-0472">Membrane</keyword>
<feature type="transmembrane region" description="Helical" evidence="7">
    <location>
        <begin position="21"/>
        <end position="37"/>
    </location>
</feature>
<accession>A0A366HIB9</accession>
<dbReference type="GO" id="GO:0005548">
    <property type="term" value="F:phospholipid transporter activity"/>
    <property type="evidence" value="ECO:0007669"/>
    <property type="project" value="TreeGrafter"/>
</dbReference>
<evidence type="ECO:0000256" key="5">
    <source>
        <dbReference type="ARBA" id="ARBA00022989"/>
    </source>
</evidence>
<evidence type="ECO:0000256" key="3">
    <source>
        <dbReference type="ARBA" id="ARBA00022448"/>
    </source>
</evidence>
<dbReference type="Proteomes" id="UP000253426">
    <property type="component" value="Unassembled WGS sequence"/>
</dbReference>
<protein>
    <submittedName>
        <fullName evidence="8">Phospholipid/cholesterol/gamma-HCH transport system permease protein</fullName>
    </submittedName>
</protein>
<dbReference type="NCBIfam" id="TIGR00056">
    <property type="entry name" value="MlaE family lipid ABC transporter permease subunit"/>
    <property type="match status" value="1"/>
</dbReference>
<keyword evidence="4 7" id="KW-0812">Transmembrane</keyword>
<dbReference type="PANTHER" id="PTHR30188">
    <property type="entry name" value="ABC TRANSPORTER PERMEASE PROTEIN-RELATED"/>
    <property type="match status" value="1"/>
</dbReference>
<sequence>MMPNVKSSPIPMEALRLPGRAFLNFLTYMGQLMALLMDLGGAVRTGVWRMKLVAQQIVSIGFGSQVVVVVTGAFTGAVFTAQTYFKFKDFGVESGVGGIVSIAMCRELGPVLAGLMVTGRVGAAMAAEIGTMKVTEQIDALRAMAVHPVDYLVLPRFIAMMVSMPLLIAECIVFGLVASYLVTVMGFAVPHAWFITHITEHTNMEDVSCGMIKGFIFGILITIISCHQGLMAENGAVGVGKGTTSAVVFSSLALLIVNFFMSILLNYFFPLGTPM</sequence>
<evidence type="ECO:0000313" key="8">
    <source>
        <dbReference type="EMBL" id="RBP42507.1"/>
    </source>
</evidence>
<evidence type="ECO:0000256" key="4">
    <source>
        <dbReference type="ARBA" id="ARBA00022692"/>
    </source>
</evidence>
<name>A0A366HIB9_9BACT</name>
<reference evidence="8 9" key="1">
    <citation type="submission" date="2018-06" db="EMBL/GenBank/DDBJ databases">
        <title>Genomic Encyclopedia of Type Strains, Phase IV (KMG-IV): sequencing the most valuable type-strain genomes for metagenomic binning, comparative biology and taxonomic classification.</title>
        <authorList>
            <person name="Goeker M."/>
        </authorList>
    </citation>
    <scope>NUCLEOTIDE SEQUENCE [LARGE SCALE GENOMIC DNA]</scope>
    <source>
        <strain evidence="8 9">DSM 25532</strain>
    </source>
</reference>
<feature type="transmembrane region" description="Helical" evidence="7">
    <location>
        <begin position="214"/>
        <end position="232"/>
    </location>
</feature>
<evidence type="ECO:0000256" key="1">
    <source>
        <dbReference type="ARBA" id="ARBA00004141"/>
    </source>
</evidence>
<evidence type="ECO:0000256" key="2">
    <source>
        <dbReference type="ARBA" id="ARBA00007556"/>
    </source>
</evidence>
<gene>
    <name evidence="8" type="ORF">DES53_106216</name>
</gene>
<comment type="similarity">
    <text evidence="2 7">Belongs to the MlaE permease family.</text>
</comment>
<dbReference type="GO" id="GO:0043190">
    <property type="term" value="C:ATP-binding cassette (ABC) transporter complex"/>
    <property type="evidence" value="ECO:0007669"/>
    <property type="project" value="InterPro"/>
</dbReference>
<proteinExistence type="inferred from homology"/>
<dbReference type="EMBL" id="QNRR01000006">
    <property type="protein sequence ID" value="RBP42507.1"/>
    <property type="molecule type" value="Genomic_DNA"/>
</dbReference>
<evidence type="ECO:0000256" key="7">
    <source>
        <dbReference type="RuleBase" id="RU362044"/>
    </source>
</evidence>
<comment type="subcellular location">
    <subcellularLocation>
        <location evidence="1">Membrane</location>
        <topology evidence="1">Multi-pass membrane protein</topology>
    </subcellularLocation>
</comment>
<dbReference type="InterPro" id="IPR030802">
    <property type="entry name" value="Permease_MalE"/>
</dbReference>
<evidence type="ECO:0000256" key="6">
    <source>
        <dbReference type="ARBA" id="ARBA00023136"/>
    </source>
</evidence>
<feature type="transmembrane region" description="Helical" evidence="7">
    <location>
        <begin position="166"/>
        <end position="194"/>
    </location>
</feature>
<keyword evidence="9" id="KW-1185">Reference proteome</keyword>
<evidence type="ECO:0000313" key="9">
    <source>
        <dbReference type="Proteomes" id="UP000253426"/>
    </source>
</evidence>
<feature type="transmembrane region" description="Helical" evidence="7">
    <location>
        <begin position="57"/>
        <end position="79"/>
    </location>
</feature>
<dbReference type="InterPro" id="IPR003453">
    <property type="entry name" value="ABC_MlaE_roteobac"/>
</dbReference>
<keyword evidence="3" id="KW-0813">Transport</keyword>
<dbReference type="AlphaFoldDB" id="A0A366HIB9"/>
<organism evidence="8 9">
    <name type="scientific">Roseimicrobium gellanilyticum</name>
    <dbReference type="NCBI Taxonomy" id="748857"/>
    <lineage>
        <taxon>Bacteria</taxon>
        <taxon>Pseudomonadati</taxon>
        <taxon>Verrucomicrobiota</taxon>
        <taxon>Verrucomicrobiia</taxon>
        <taxon>Verrucomicrobiales</taxon>
        <taxon>Verrucomicrobiaceae</taxon>
        <taxon>Roseimicrobium</taxon>
    </lineage>
</organism>
<feature type="transmembrane region" description="Helical" evidence="7">
    <location>
        <begin position="244"/>
        <end position="269"/>
    </location>
</feature>
<keyword evidence="5 7" id="KW-1133">Transmembrane helix</keyword>
<comment type="caution">
    <text evidence="8">The sequence shown here is derived from an EMBL/GenBank/DDBJ whole genome shotgun (WGS) entry which is preliminary data.</text>
</comment>
<dbReference type="PANTHER" id="PTHR30188:SF4">
    <property type="entry name" value="PROTEIN TRIGALACTOSYLDIACYLGLYCEROL 1, CHLOROPLASTIC"/>
    <property type="match status" value="1"/>
</dbReference>
<dbReference type="Pfam" id="PF02405">
    <property type="entry name" value="MlaE"/>
    <property type="match status" value="1"/>
</dbReference>